<evidence type="ECO:0000259" key="1">
    <source>
        <dbReference type="PROSITE" id="PS50930"/>
    </source>
</evidence>
<dbReference type="GO" id="GO:0003677">
    <property type="term" value="F:DNA binding"/>
    <property type="evidence" value="ECO:0007669"/>
    <property type="project" value="InterPro"/>
</dbReference>
<reference evidence="2 3" key="1">
    <citation type="submission" date="2018-05" db="EMBL/GenBank/DDBJ databases">
        <title>Complete genome sequence of Arcticibacterium luteifluviistationis SM1504T, a cytophagaceae bacterium isolated from Arctic surface seawater.</title>
        <authorList>
            <person name="Li Y."/>
            <person name="Qin Q.-L."/>
        </authorList>
    </citation>
    <scope>NUCLEOTIDE SEQUENCE [LARGE SCALE GENOMIC DNA]</scope>
    <source>
        <strain evidence="2 3">SM1504</strain>
    </source>
</reference>
<dbReference type="PANTHER" id="PTHR37299:SF1">
    <property type="entry name" value="STAGE 0 SPORULATION PROTEIN A HOMOLOG"/>
    <property type="match status" value="1"/>
</dbReference>
<organism evidence="2 3">
    <name type="scientific">Arcticibacterium luteifluviistationis</name>
    <dbReference type="NCBI Taxonomy" id="1784714"/>
    <lineage>
        <taxon>Bacteria</taxon>
        <taxon>Pseudomonadati</taxon>
        <taxon>Bacteroidota</taxon>
        <taxon>Cytophagia</taxon>
        <taxon>Cytophagales</taxon>
        <taxon>Leadbetterellaceae</taxon>
        <taxon>Arcticibacterium</taxon>
    </lineage>
</organism>
<gene>
    <name evidence="2" type="ORF">DJ013_12365</name>
</gene>
<protein>
    <recommendedName>
        <fullName evidence="1">HTH LytTR-type domain-containing protein</fullName>
    </recommendedName>
</protein>
<dbReference type="KEGG" id="als:DJ013_12365"/>
<dbReference type="PROSITE" id="PS50930">
    <property type="entry name" value="HTH_LYTTR"/>
    <property type="match status" value="1"/>
</dbReference>
<dbReference type="InterPro" id="IPR046947">
    <property type="entry name" value="LytR-like"/>
</dbReference>
<proteinExistence type="predicted"/>
<name>A0A2Z4GCA2_9BACT</name>
<accession>A0A2Z4GCA2</accession>
<evidence type="ECO:0000313" key="3">
    <source>
        <dbReference type="Proteomes" id="UP000249873"/>
    </source>
</evidence>
<dbReference type="SMART" id="SM00850">
    <property type="entry name" value="LytTR"/>
    <property type="match status" value="1"/>
</dbReference>
<keyword evidence="3" id="KW-1185">Reference proteome</keyword>
<dbReference type="RefSeq" id="WP_111372115.1">
    <property type="nucleotide sequence ID" value="NZ_CP029480.1"/>
</dbReference>
<dbReference type="PANTHER" id="PTHR37299">
    <property type="entry name" value="TRANSCRIPTIONAL REGULATOR-RELATED"/>
    <property type="match status" value="1"/>
</dbReference>
<dbReference type="AlphaFoldDB" id="A0A2Z4GCA2"/>
<feature type="domain" description="HTH LytTR-type" evidence="1">
    <location>
        <begin position="13"/>
        <end position="102"/>
    </location>
</feature>
<evidence type="ECO:0000313" key="2">
    <source>
        <dbReference type="EMBL" id="AWV98922.1"/>
    </source>
</evidence>
<dbReference type="EMBL" id="CP029480">
    <property type="protein sequence ID" value="AWV98922.1"/>
    <property type="molecule type" value="Genomic_DNA"/>
</dbReference>
<dbReference type="Proteomes" id="UP000249873">
    <property type="component" value="Chromosome"/>
</dbReference>
<dbReference type="Gene3D" id="2.40.50.1020">
    <property type="entry name" value="LytTr DNA-binding domain"/>
    <property type="match status" value="1"/>
</dbReference>
<dbReference type="InterPro" id="IPR007492">
    <property type="entry name" value="LytTR_DNA-bd_dom"/>
</dbReference>
<dbReference type="GO" id="GO:0000156">
    <property type="term" value="F:phosphorelay response regulator activity"/>
    <property type="evidence" value="ECO:0007669"/>
    <property type="project" value="InterPro"/>
</dbReference>
<dbReference type="Pfam" id="PF04397">
    <property type="entry name" value="LytTR"/>
    <property type="match status" value="1"/>
</dbReference>
<sequence length="108" mass="12474">MTAEIRLIGKRHVKPSEIVLLKADANYTEVSMEDGEQIIISKTLKEMEKTFTQYSFFRTHKSYMVNLDHISSIQMNGATKTVRLKNNLNAEISRRRKDAFLLAVRSRA</sequence>
<dbReference type="OrthoDB" id="955285at2"/>